<keyword evidence="7 8" id="KW-0472">Membrane</keyword>
<keyword evidence="3" id="KW-1003">Cell membrane</keyword>
<dbReference type="PANTHER" id="PTHR43357:SF3">
    <property type="entry name" value="FE(3+)-TRANSPORT SYSTEM PERMEASE PROTEIN FBPB 2"/>
    <property type="match status" value="1"/>
</dbReference>
<evidence type="ECO:0000313" key="11">
    <source>
        <dbReference type="Proteomes" id="UP000654604"/>
    </source>
</evidence>
<comment type="similarity">
    <text evidence="8">Belongs to the binding-protein-dependent transport system permease family.</text>
</comment>
<sequence>MNHSSNSQTQSLPQNKIKPPLFLLGVAIITVIAIMIPLIYLMIRAGSVSSTEELEQLINFIFNVRILTILLNSIGMAAASTAIASLIAIPYAFLTVRTDLPWRKFWSVVSTLPLAIPTYVGSFALIATFGPRGSLLQSWLEPFGVERLPSIYGWTGTIAAITLFSYPYLLLSVRAGLQGLDPALEESARSLGYNPWSIFFKVTLPLLRPSIVAGSLLVSLYALQDFGTPALMRFNSFTLAIFTQYRSSFNRSLAASLAMVLVILVLCILFIEQKVRTNANYYSRGSGAINKATLIPLGKWKLPAIAFCCLISFFSVVLPVGVIILWLTRSSEAIATLQNMLIFARNSAWASSLAAIFATLLALPVAILSVRFPSKLSILIERGTYLGYGLPGIVVALSLVFFGANYLPWIYQTMPMLVFAYIVLFLPQSVGTNRSSLLQVNPSLEESARILGRSPWQTLKEVTLPLVRPGITSGAVLVFVTAIKELPATILLSPIGFKTLAVEIWESTNDARFASAAAASFGLLVICASLTFVILSQEKKTKNSN</sequence>
<keyword evidence="5 8" id="KW-0812">Transmembrane</keyword>
<comment type="subcellular location">
    <subcellularLocation>
        <location evidence="1">Cell inner membrane</location>
        <topology evidence="1">Multi-pass membrane protein</topology>
    </subcellularLocation>
    <subcellularLocation>
        <location evidence="8">Cell membrane</location>
        <topology evidence="8">Multi-pass membrane protein</topology>
    </subcellularLocation>
</comment>
<protein>
    <submittedName>
        <fullName evidence="10">Iron ABC transporter permease</fullName>
    </submittedName>
</protein>
<feature type="transmembrane region" description="Helical" evidence="8">
    <location>
        <begin position="409"/>
        <end position="426"/>
    </location>
</feature>
<evidence type="ECO:0000313" key="10">
    <source>
        <dbReference type="EMBL" id="MBE9221685.1"/>
    </source>
</evidence>
<feature type="transmembrane region" description="Helical" evidence="8">
    <location>
        <begin position="304"/>
        <end position="328"/>
    </location>
</feature>
<comment type="caution">
    <text evidence="10">The sequence shown here is derived from an EMBL/GenBank/DDBJ whole genome shotgun (WGS) entry which is preliminary data.</text>
</comment>
<dbReference type="Gene3D" id="1.10.3720.10">
    <property type="entry name" value="MetI-like"/>
    <property type="match status" value="2"/>
</dbReference>
<feature type="domain" description="ABC transmembrane type-1" evidence="9">
    <location>
        <begin position="344"/>
        <end position="534"/>
    </location>
</feature>
<evidence type="ECO:0000256" key="1">
    <source>
        <dbReference type="ARBA" id="ARBA00004429"/>
    </source>
</evidence>
<dbReference type="EMBL" id="JADEWC010000004">
    <property type="protein sequence ID" value="MBE9221685.1"/>
    <property type="molecule type" value="Genomic_DNA"/>
</dbReference>
<dbReference type="SUPFAM" id="SSF161098">
    <property type="entry name" value="MetI-like"/>
    <property type="match status" value="2"/>
</dbReference>
<feature type="transmembrane region" description="Helical" evidence="8">
    <location>
        <begin position="513"/>
        <end position="535"/>
    </location>
</feature>
<keyword evidence="11" id="KW-1185">Reference proteome</keyword>
<dbReference type="InterPro" id="IPR000515">
    <property type="entry name" value="MetI-like"/>
</dbReference>
<dbReference type="RefSeq" id="WP_193799869.1">
    <property type="nucleotide sequence ID" value="NZ_JADEWC010000004.1"/>
</dbReference>
<name>A0ABR9V1B1_9CHRO</name>
<keyword evidence="4" id="KW-0997">Cell inner membrane</keyword>
<feature type="transmembrane region" description="Helical" evidence="8">
    <location>
        <begin position="348"/>
        <end position="373"/>
    </location>
</feature>
<keyword evidence="6 8" id="KW-1133">Transmembrane helix</keyword>
<proteinExistence type="inferred from homology"/>
<dbReference type="PROSITE" id="PS50928">
    <property type="entry name" value="ABC_TM1"/>
    <property type="match status" value="2"/>
</dbReference>
<evidence type="ECO:0000256" key="8">
    <source>
        <dbReference type="RuleBase" id="RU363032"/>
    </source>
</evidence>
<evidence type="ECO:0000256" key="4">
    <source>
        <dbReference type="ARBA" id="ARBA00022519"/>
    </source>
</evidence>
<dbReference type="Proteomes" id="UP000654604">
    <property type="component" value="Unassembled WGS sequence"/>
</dbReference>
<organism evidence="10 11">
    <name type="scientific">Cyanobacterium stanieri LEGE 03274</name>
    <dbReference type="NCBI Taxonomy" id="1828756"/>
    <lineage>
        <taxon>Bacteria</taxon>
        <taxon>Bacillati</taxon>
        <taxon>Cyanobacteriota</taxon>
        <taxon>Cyanophyceae</taxon>
        <taxon>Oscillatoriophycideae</taxon>
        <taxon>Chroococcales</taxon>
        <taxon>Geminocystaceae</taxon>
        <taxon>Cyanobacterium</taxon>
    </lineage>
</organism>
<evidence type="ECO:0000256" key="7">
    <source>
        <dbReference type="ARBA" id="ARBA00023136"/>
    </source>
</evidence>
<dbReference type="InterPro" id="IPR035906">
    <property type="entry name" value="MetI-like_sf"/>
</dbReference>
<dbReference type="PANTHER" id="PTHR43357">
    <property type="entry name" value="INNER MEMBRANE ABC TRANSPORTER PERMEASE PROTEIN YDCV"/>
    <property type="match status" value="1"/>
</dbReference>
<reference evidence="10 11" key="1">
    <citation type="submission" date="2020-10" db="EMBL/GenBank/DDBJ databases">
        <authorList>
            <person name="Castelo-Branco R."/>
            <person name="Eusebio N."/>
            <person name="Adriana R."/>
            <person name="Vieira A."/>
            <person name="Brugerolle De Fraissinette N."/>
            <person name="Rezende De Castro R."/>
            <person name="Schneider M.P."/>
            <person name="Vasconcelos V."/>
            <person name="Leao P.N."/>
        </authorList>
    </citation>
    <scope>NUCLEOTIDE SEQUENCE [LARGE SCALE GENOMIC DNA]</scope>
    <source>
        <strain evidence="10 11">LEGE 03274</strain>
    </source>
</reference>
<dbReference type="CDD" id="cd06261">
    <property type="entry name" value="TM_PBP2"/>
    <property type="match status" value="2"/>
</dbReference>
<evidence type="ECO:0000256" key="2">
    <source>
        <dbReference type="ARBA" id="ARBA00022448"/>
    </source>
</evidence>
<feature type="transmembrane region" description="Helical" evidence="8">
    <location>
        <begin position="63"/>
        <end position="93"/>
    </location>
</feature>
<feature type="transmembrane region" description="Helical" evidence="8">
    <location>
        <begin position="105"/>
        <end position="131"/>
    </location>
</feature>
<gene>
    <name evidence="10" type="ORF">IQ215_03155</name>
</gene>
<evidence type="ECO:0000259" key="9">
    <source>
        <dbReference type="PROSITE" id="PS50928"/>
    </source>
</evidence>
<evidence type="ECO:0000256" key="6">
    <source>
        <dbReference type="ARBA" id="ARBA00022989"/>
    </source>
</evidence>
<feature type="transmembrane region" description="Helical" evidence="8">
    <location>
        <begin position="385"/>
        <end position="403"/>
    </location>
</feature>
<feature type="domain" description="ABC transmembrane type-1" evidence="9">
    <location>
        <begin position="70"/>
        <end position="270"/>
    </location>
</feature>
<feature type="transmembrane region" description="Helical" evidence="8">
    <location>
        <begin position="253"/>
        <end position="271"/>
    </location>
</feature>
<feature type="transmembrane region" description="Helical" evidence="8">
    <location>
        <begin position="151"/>
        <end position="177"/>
    </location>
</feature>
<evidence type="ECO:0000256" key="3">
    <source>
        <dbReference type="ARBA" id="ARBA00022475"/>
    </source>
</evidence>
<dbReference type="Pfam" id="PF00528">
    <property type="entry name" value="BPD_transp_1"/>
    <property type="match status" value="2"/>
</dbReference>
<keyword evidence="2 8" id="KW-0813">Transport</keyword>
<evidence type="ECO:0000256" key="5">
    <source>
        <dbReference type="ARBA" id="ARBA00022692"/>
    </source>
</evidence>
<accession>A0ABR9V1B1</accession>
<feature type="transmembrane region" description="Helical" evidence="8">
    <location>
        <begin position="21"/>
        <end position="43"/>
    </location>
</feature>